<dbReference type="NCBIfam" id="TIGR04183">
    <property type="entry name" value="Por_Secre_tail"/>
    <property type="match status" value="1"/>
</dbReference>
<dbReference type="EMBL" id="CP095848">
    <property type="protein sequence ID" value="UPL48074.1"/>
    <property type="molecule type" value="Genomic_DNA"/>
</dbReference>
<feature type="signal peptide" evidence="1">
    <location>
        <begin position="1"/>
        <end position="32"/>
    </location>
</feature>
<dbReference type="Pfam" id="PF14339">
    <property type="entry name" value="DUF4394"/>
    <property type="match status" value="2"/>
</dbReference>
<sequence>MFTHSTRRKVARRGGFLLGAMALTATVGTAQAQTVYGLSVATAPAATSLVSFDAATPGTLTATVPITGITAGQTVVGIDFRPNTGELFALGYAATGTQAQLYTINRTTGVATTVGSALTLNLGTELNRIGFDFNPTVDRIRVTSGARTNFRLNPNNGALAATDGQLTYATGDANAAQTPGIGSSAYTNSYIGATGTTLYNLDETNSRLVTQVPPNDGILNTVGTAPLGVTLNGAGQNSDLDIYFNPTTGTNTAYMTVATASATATSTTLYTVNLTTGAATSVGTIGAAPLVAVTDIAFQISRPATLPAVTGQLAYALTSNNNLVTFDTAMPGTIRTSVAITGVATTQTIVGMDVRPLNNALYALGYDATAQTGQLYTINAATGVATVLGSALALPLGTGSIAFDFNPTVDRIRVEGVNRANFRINPNDASAAPTVDGQLTYATGDANAAATPAIGSVAYTNSYPGGVGTATAPRTTTLFGYDEALNILVRQDPPNNGTLNTIGGSGVTVTAGANVDMDIFSTAENTNTAYLVASSGTSANSSLYSLNLTSGAATAPMLIGNGITVRDLAIAGAAGVTTGNRQPQVATGFSLYPNPVSATSQLSFRLPRAGQAELTLVDALGRTVERKAAGTLNAGAHTLNWQPASHRAGVYFLRLTVDGQTAGTQRVVVQ</sequence>
<dbReference type="RefSeq" id="WP_247974603.1">
    <property type="nucleotide sequence ID" value="NZ_CP095848.1"/>
</dbReference>
<organism evidence="3 4">
    <name type="scientific">Hymenobacter sublimis</name>
    <dbReference type="NCBI Taxonomy" id="2933777"/>
    <lineage>
        <taxon>Bacteria</taxon>
        <taxon>Pseudomonadati</taxon>
        <taxon>Bacteroidota</taxon>
        <taxon>Cytophagia</taxon>
        <taxon>Cytophagales</taxon>
        <taxon>Hymenobacteraceae</taxon>
        <taxon>Hymenobacter</taxon>
    </lineage>
</organism>
<accession>A0ABY4J9J6</accession>
<feature type="chain" id="PRO_5045975071" evidence="1">
    <location>
        <begin position="33"/>
        <end position="670"/>
    </location>
</feature>
<dbReference type="SUPFAM" id="SSF82171">
    <property type="entry name" value="DPP6 N-terminal domain-like"/>
    <property type="match status" value="1"/>
</dbReference>
<dbReference type="InterPro" id="IPR026444">
    <property type="entry name" value="Secre_tail"/>
</dbReference>
<reference evidence="3 4" key="1">
    <citation type="submission" date="2022-04" db="EMBL/GenBank/DDBJ databases">
        <title>Hymenobacter sp. isolated from the air.</title>
        <authorList>
            <person name="Won M."/>
            <person name="Lee C.-M."/>
            <person name="Woen H.-Y."/>
            <person name="Kwon S.-W."/>
        </authorList>
    </citation>
    <scope>NUCLEOTIDE SEQUENCE [LARGE SCALE GENOMIC DNA]</scope>
    <source>
        <strain evidence="4">5516 S-25</strain>
    </source>
</reference>
<gene>
    <name evidence="3" type="ORF">MWH26_12845</name>
</gene>
<evidence type="ECO:0000256" key="1">
    <source>
        <dbReference type="SAM" id="SignalP"/>
    </source>
</evidence>
<protein>
    <submittedName>
        <fullName evidence="3">DUF4394 domain-containing protein</fullName>
    </submittedName>
</protein>
<name>A0ABY4J9J6_9BACT</name>
<proteinExistence type="predicted"/>
<evidence type="ECO:0000313" key="4">
    <source>
        <dbReference type="Proteomes" id="UP000829647"/>
    </source>
</evidence>
<feature type="domain" description="DUF4394" evidence="2">
    <location>
        <begin position="49"/>
        <end position="297"/>
    </location>
</feature>
<dbReference type="InterPro" id="IPR025507">
    <property type="entry name" value="DUF4394"/>
</dbReference>
<keyword evidence="1" id="KW-0732">Signal</keyword>
<evidence type="ECO:0000313" key="3">
    <source>
        <dbReference type="EMBL" id="UPL48074.1"/>
    </source>
</evidence>
<dbReference type="Proteomes" id="UP000829647">
    <property type="component" value="Chromosome"/>
</dbReference>
<keyword evidence="4" id="KW-1185">Reference proteome</keyword>
<evidence type="ECO:0000259" key="2">
    <source>
        <dbReference type="Pfam" id="PF14339"/>
    </source>
</evidence>
<feature type="domain" description="DUF4394" evidence="2">
    <location>
        <begin position="322"/>
        <end position="569"/>
    </location>
</feature>